<name>A0ABW2GDK0_9ACTN</name>
<evidence type="ECO:0000313" key="1">
    <source>
        <dbReference type="EMBL" id="MFC7217476.1"/>
    </source>
</evidence>
<accession>A0ABW2GDK0</accession>
<comment type="caution">
    <text evidence="1">The sequence shown here is derived from an EMBL/GenBank/DDBJ whole genome shotgun (WGS) entry which is preliminary data.</text>
</comment>
<dbReference type="RefSeq" id="WP_386412225.1">
    <property type="nucleotide sequence ID" value="NZ_JBHSZO010000005.1"/>
</dbReference>
<reference evidence="2" key="1">
    <citation type="journal article" date="2019" name="Int. J. Syst. Evol. Microbiol.">
        <title>The Global Catalogue of Microorganisms (GCM) 10K type strain sequencing project: providing services to taxonomists for standard genome sequencing and annotation.</title>
        <authorList>
            <consortium name="The Broad Institute Genomics Platform"/>
            <consortium name="The Broad Institute Genome Sequencing Center for Infectious Disease"/>
            <person name="Wu L."/>
            <person name="Ma J."/>
        </authorList>
    </citation>
    <scope>NUCLEOTIDE SEQUENCE [LARGE SCALE GENOMIC DNA]</scope>
    <source>
        <strain evidence="2">CGMCC 1.13681</strain>
    </source>
</reference>
<sequence>MGARLLDLVALLALVALAAVVFAVGGPDWLLVIGAGAGLYTTWKSGSGDRTSGPPQGG</sequence>
<evidence type="ECO:0000313" key="2">
    <source>
        <dbReference type="Proteomes" id="UP001596413"/>
    </source>
</evidence>
<proteinExistence type="predicted"/>
<keyword evidence="2" id="KW-1185">Reference proteome</keyword>
<protein>
    <submittedName>
        <fullName evidence="1">Uncharacterized protein</fullName>
    </submittedName>
</protein>
<gene>
    <name evidence="1" type="ORF">ACFQLX_04705</name>
</gene>
<dbReference type="Proteomes" id="UP001596413">
    <property type="component" value="Unassembled WGS sequence"/>
</dbReference>
<dbReference type="EMBL" id="JBHSZO010000005">
    <property type="protein sequence ID" value="MFC7217476.1"/>
    <property type="molecule type" value="Genomic_DNA"/>
</dbReference>
<organism evidence="1 2">
    <name type="scientific">Streptomyces polyrhachis</name>
    <dbReference type="NCBI Taxonomy" id="1282885"/>
    <lineage>
        <taxon>Bacteria</taxon>
        <taxon>Bacillati</taxon>
        <taxon>Actinomycetota</taxon>
        <taxon>Actinomycetes</taxon>
        <taxon>Kitasatosporales</taxon>
        <taxon>Streptomycetaceae</taxon>
        <taxon>Streptomyces</taxon>
    </lineage>
</organism>